<evidence type="ECO:0000313" key="4">
    <source>
        <dbReference type="Proteomes" id="UP001597183"/>
    </source>
</evidence>
<organism evidence="3 4">
    <name type="scientific">Actinoplanes sichuanensis</name>
    <dbReference type="NCBI Taxonomy" id="512349"/>
    <lineage>
        <taxon>Bacteria</taxon>
        <taxon>Bacillati</taxon>
        <taxon>Actinomycetota</taxon>
        <taxon>Actinomycetes</taxon>
        <taxon>Micromonosporales</taxon>
        <taxon>Micromonosporaceae</taxon>
        <taxon>Actinoplanes</taxon>
    </lineage>
</organism>
<sequence length="164" mass="16534">MRTQATFRIGLAVVAGAIIAGCANSSGSPATPSSSVSSPGSAPVPSTAPSSPPAPVPTTESTTPAGTPPTGKPLPTITLTDKPPKEPTDQQPNTGWVAGMVTRGGKGPCYGLIADDGQRYALYSTAGIELAQGSRVKVKLETTPLRIYCGPGTLMAMTEADPVK</sequence>
<accession>A0ABW4ALH9</accession>
<evidence type="ECO:0000256" key="2">
    <source>
        <dbReference type="SAM" id="SignalP"/>
    </source>
</evidence>
<dbReference type="Proteomes" id="UP001597183">
    <property type="component" value="Unassembled WGS sequence"/>
</dbReference>
<evidence type="ECO:0000313" key="3">
    <source>
        <dbReference type="EMBL" id="MFD1370982.1"/>
    </source>
</evidence>
<keyword evidence="2" id="KW-0732">Signal</keyword>
<dbReference type="EMBL" id="JBHTMK010000049">
    <property type="protein sequence ID" value="MFD1370982.1"/>
    <property type="molecule type" value="Genomic_DNA"/>
</dbReference>
<dbReference type="PROSITE" id="PS51257">
    <property type="entry name" value="PROKAR_LIPOPROTEIN"/>
    <property type="match status" value="1"/>
</dbReference>
<dbReference type="RefSeq" id="WP_317789054.1">
    <property type="nucleotide sequence ID" value="NZ_AP028461.1"/>
</dbReference>
<feature type="compositionally biased region" description="Low complexity" evidence="1">
    <location>
        <begin position="24"/>
        <end position="49"/>
    </location>
</feature>
<reference evidence="4" key="1">
    <citation type="journal article" date="2019" name="Int. J. Syst. Evol. Microbiol.">
        <title>The Global Catalogue of Microorganisms (GCM) 10K type strain sequencing project: providing services to taxonomists for standard genome sequencing and annotation.</title>
        <authorList>
            <consortium name="The Broad Institute Genomics Platform"/>
            <consortium name="The Broad Institute Genome Sequencing Center for Infectious Disease"/>
            <person name="Wu L."/>
            <person name="Ma J."/>
        </authorList>
    </citation>
    <scope>NUCLEOTIDE SEQUENCE [LARGE SCALE GENOMIC DNA]</scope>
    <source>
        <strain evidence="4">CCM 7526</strain>
    </source>
</reference>
<feature type="region of interest" description="Disordered" evidence="1">
    <location>
        <begin position="24"/>
        <end position="96"/>
    </location>
</feature>
<name>A0ABW4ALH9_9ACTN</name>
<comment type="caution">
    <text evidence="3">The sequence shown here is derived from an EMBL/GenBank/DDBJ whole genome shotgun (WGS) entry which is preliminary data.</text>
</comment>
<gene>
    <name evidence="3" type="ORF">ACFQ5G_37060</name>
</gene>
<feature type="signal peptide" evidence="2">
    <location>
        <begin position="1"/>
        <end position="25"/>
    </location>
</feature>
<proteinExistence type="predicted"/>
<keyword evidence="4" id="KW-1185">Reference proteome</keyword>
<evidence type="ECO:0000256" key="1">
    <source>
        <dbReference type="SAM" id="MobiDB-lite"/>
    </source>
</evidence>
<protein>
    <submittedName>
        <fullName evidence="3">Uncharacterized protein</fullName>
    </submittedName>
</protein>
<feature type="chain" id="PRO_5045968768" evidence="2">
    <location>
        <begin position="26"/>
        <end position="164"/>
    </location>
</feature>